<gene>
    <name evidence="2" type="ORF">FJZ47_02215</name>
</gene>
<dbReference type="PANTHER" id="PTHR43011:SF1">
    <property type="entry name" value="IRON-SULFUR CLUSTER ASSEMBLY 2 HOMOLOG, MITOCHONDRIAL"/>
    <property type="match status" value="1"/>
</dbReference>
<dbReference type="GO" id="GO:0005506">
    <property type="term" value="F:iron ion binding"/>
    <property type="evidence" value="ECO:0007669"/>
    <property type="project" value="TreeGrafter"/>
</dbReference>
<comment type="caution">
    <text evidence="2">The sequence shown here is derived from an EMBL/GenBank/DDBJ whole genome shotgun (WGS) entry which is preliminary data.</text>
</comment>
<dbReference type="GO" id="GO:0016226">
    <property type="term" value="P:iron-sulfur cluster assembly"/>
    <property type="evidence" value="ECO:0007669"/>
    <property type="project" value="InterPro"/>
</dbReference>
<dbReference type="InterPro" id="IPR035903">
    <property type="entry name" value="HesB-like_dom_sf"/>
</dbReference>
<dbReference type="Proteomes" id="UP000712673">
    <property type="component" value="Unassembled WGS sequence"/>
</dbReference>
<dbReference type="EMBL" id="VGLS01000035">
    <property type="protein sequence ID" value="MBM3222607.1"/>
    <property type="molecule type" value="Genomic_DNA"/>
</dbReference>
<dbReference type="SUPFAM" id="SSF89360">
    <property type="entry name" value="HesB-like domain"/>
    <property type="match status" value="1"/>
</dbReference>
<dbReference type="NCBIfam" id="TIGR00049">
    <property type="entry name" value="iron-sulfur cluster assembly accessory protein"/>
    <property type="match status" value="1"/>
</dbReference>
<dbReference type="Gene3D" id="2.60.300.12">
    <property type="entry name" value="HesB-like domain"/>
    <property type="match status" value="1"/>
</dbReference>
<feature type="domain" description="Core" evidence="1">
    <location>
        <begin position="2"/>
        <end position="102"/>
    </location>
</feature>
<name>A0A937VZK3_UNCTE</name>
<dbReference type="PROSITE" id="PS01152">
    <property type="entry name" value="HESB"/>
    <property type="match status" value="1"/>
</dbReference>
<proteinExistence type="predicted"/>
<organism evidence="2 3">
    <name type="scientific">Tectimicrobiota bacterium</name>
    <dbReference type="NCBI Taxonomy" id="2528274"/>
    <lineage>
        <taxon>Bacteria</taxon>
        <taxon>Pseudomonadati</taxon>
        <taxon>Nitrospinota/Tectimicrobiota group</taxon>
        <taxon>Candidatus Tectimicrobiota</taxon>
    </lineage>
</organism>
<protein>
    <submittedName>
        <fullName evidence="2">Iron-sulfur cluster assembly accessory protein</fullName>
    </submittedName>
</protein>
<dbReference type="GO" id="GO:0051539">
    <property type="term" value="F:4 iron, 4 sulfur cluster binding"/>
    <property type="evidence" value="ECO:0007669"/>
    <property type="project" value="TreeGrafter"/>
</dbReference>
<evidence type="ECO:0000313" key="2">
    <source>
        <dbReference type="EMBL" id="MBM3222607.1"/>
    </source>
</evidence>
<dbReference type="GO" id="GO:0051537">
    <property type="term" value="F:2 iron, 2 sulfur cluster binding"/>
    <property type="evidence" value="ECO:0007669"/>
    <property type="project" value="TreeGrafter"/>
</dbReference>
<dbReference type="Pfam" id="PF01521">
    <property type="entry name" value="Fe-S_biosyn"/>
    <property type="match status" value="1"/>
</dbReference>
<accession>A0A937VZK3</accession>
<evidence type="ECO:0000259" key="1">
    <source>
        <dbReference type="Pfam" id="PF01521"/>
    </source>
</evidence>
<dbReference type="InterPro" id="IPR000361">
    <property type="entry name" value="ATAP_core_dom"/>
</dbReference>
<reference evidence="2" key="1">
    <citation type="submission" date="2019-03" db="EMBL/GenBank/DDBJ databases">
        <title>Lake Tanganyika Metagenome-Assembled Genomes (MAGs).</title>
        <authorList>
            <person name="Tran P."/>
        </authorList>
    </citation>
    <scope>NUCLEOTIDE SEQUENCE</scope>
    <source>
        <strain evidence="2">K_DeepCast_65m_m2_066</strain>
    </source>
</reference>
<dbReference type="PANTHER" id="PTHR43011">
    <property type="entry name" value="IRON-SULFUR CLUSTER ASSEMBLY 2 HOMOLOG, MITOCHONDRIAL"/>
    <property type="match status" value="1"/>
</dbReference>
<dbReference type="InterPro" id="IPR017870">
    <property type="entry name" value="FeS_cluster_insertion_CS"/>
</dbReference>
<dbReference type="InterPro" id="IPR016092">
    <property type="entry name" value="ATAP"/>
</dbReference>
<sequence length="106" mass="11520">MVTITEAAATKIRELTPEDMQDKYALRMRVVGGGCSGLQYQMGLEEEEGPNDKVFTSNGVKVFIDMKSALYLAGAEVDYIDGLMQSGFKITNPNAKTTCGCGQSFH</sequence>
<evidence type="ECO:0000313" key="3">
    <source>
        <dbReference type="Proteomes" id="UP000712673"/>
    </source>
</evidence>
<dbReference type="AlphaFoldDB" id="A0A937VZK3"/>